<keyword evidence="1" id="KW-0472">Membrane</keyword>
<sequence>MGIRQILRQDENARSTTRAAMRAARRDRGRGDEQHIHADRGALARTVETIRDIGLDGRLTYSSAAAVAERARRGRGRRRPQVAIRRIVRSHRRGVTVGGFLTGLGGFITLPVLLPTNVLEFYVQATRMVGAIAVVRGYELDDEEIRTRVLATLVGEDSQDLLKGLGLGPVAGAAARVATQRMQRTPQSDVAAAIASRALSRFGMRSVRLFGKAIPGLGAVIGAFSDRRQLSRILTAALAQFPDRG</sequence>
<proteinExistence type="predicted"/>
<evidence type="ECO:0000313" key="3">
    <source>
        <dbReference type="Proteomes" id="UP001597280"/>
    </source>
</evidence>
<feature type="transmembrane region" description="Helical" evidence="1">
    <location>
        <begin position="95"/>
        <end position="114"/>
    </location>
</feature>
<gene>
    <name evidence="2" type="ORF">ACFSDA_12725</name>
</gene>
<keyword evidence="1" id="KW-0812">Transmembrane</keyword>
<comment type="caution">
    <text evidence="2">The sequence shown here is derived from an EMBL/GenBank/DDBJ whole genome shotgun (WGS) entry which is preliminary data.</text>
</comment>
<dbReference type="EMBL" id="JBHUFL010000003">
    <property type="protein sequence ID" value="MFD1835931.1"/>
    <property type="molecule type" value="Genomic_DNA"/>
</dbReference>
<evidence type="ECO:0000256" key="1">
    <source>
        <dbReference type="SAM" id="Phobius"/>
    </source>
</evidence>
<organism evidence="2 3">
    <name type="scientific">Brachybacterium rhamnosum</name>
    <dbReference type="NCBI Taxonomy" id="173361"/>
    <lineage>
        <taxon>Bacteria</taxon>
        <taxon>Bacillati</taxon>
        <taxon>Actinomycetota</taxon>
        <taxon>Actinomycetes</taxon>
        <taxon>Micrococcales</taxon>
        <taxon>Dermabacteraceae</taxon>
        <taxon>Brachybacterium</taxon>
    </lineage>
</organism>
<protein>
    <submittedName>
        <fullName evidence="2">EcsC family protein</fullName>
    </submittedName>
</protein>
<evidence type="ECO:0000313" key="2">
    <source>
        <dbReference type="EMBL" id="MFD1835931.1"/>
    </source>
</evidence>
<reference evidence="3" key="1">
    <citation type="journal article" date="2019" name="Int. J. Syst. Evol. Microbiol.">
        <title>The Global Catalogue of Microorganisms (GCM) 10K type strain sequencing project: providing services to taxonomists for standard genome sequencing and annotation.</title>
        <authorList>
            <consortium name="The Broad Institute Genomics Platform"/>
            <consortium name="The Broad Institute Genome Sequencing Center for Infectious Disease"/>
            <person name="Wu L."/>
            <person name="Ma J."/>
        </authorList>
    </citation>
    <scope>NUCLEOTIDE SEQUENCE [LARGE SCALE GENOMIC DNA]</scope>
    <source>
        <strain evidence="3">JCM 11650</strain>
    </source>
</reference>
<keyword evidence="1" id="KW-1133">Transmembrane helix</keyword>
<dbReference type="Proteomes" id="UP001597280">
    <property type="component" value="Unassembled WGS sequence"/>
</dbReference>
<accession>A0ABW4PYY5</accession>
<dbReference type="RefSeq" id="WP_343905176.1">
    <property type="nucleotide sequence ID" value="NZ_BAAAIS010000003.1"/>
</dbReference>
<keyword evidence="3" id="KW-1185">Reference proteome</keyword>
<name>A0ABW4PYY5_9MICO</name>